<feature type="domain" description="Glycosyl transferase family 1" evidence="3">
    <location>
        <begin position="186"/>
        <end position="338"/>
    </location>
</feature>
<name>A0A652YT09_NOCGL</name>
<sequence length="360" mass="38007">MTRTLIFVSHTGEVSGAELVMIQVMTLARDRGSTVILACPNGPLRERVTGICEVVELPVLGLRGEGGVRRILGIATVAKNWRIAGRVIAARALAENAKVIVNSLFALPAIRLGRVRGGATWLIHDTLSNTKQNIVVRIARPSIRRAVAVSGPTAIPVRALGIPTSVARLGVAVPAEAAKIQSPAGRIVGIIGSITPWKGHTVLLDALARTPDVHLEIGGVPFPGDEPYAEALQQRSNEPDLLGRVKFLGYVDSLSTLRNWDLAISASTSPEASPLVVLEAMSVGIAVIGTDHGGTSELLAGGAGSLVPVDDPTRLAAEITRLLGDDNARSAFARAGREKVVDRYDIQKNLPALLEELVHD</sequence>
<comment type="caution">
    <text evidence="4">The sequence shown here is derived from an EMBL/GenBank/DDBJ whole genome shotgun (WGS) entry which is preliminary data.</text>
</comment>
<dbReference type="Pfam" id="PF00534">
    <property type="entry name" value="Glycos_transf_1"/>
    <property type="match status" value="1"/>
</dbReference>
<evidence type="ECO:0000259" key="3">
    <source>
        <dbReference type="Pfam" id="PF00534"/>
    </source>
</evidence>
<organism evidence="4">
    <name type="scientific">Nocardia globerula</name>
    <dbReference type="NCBI Taxonomy" id="1818"/>
    <lineage>
        <taxon>Bacteria</taxon>
        <taxon>Bacillati</taxon>
        <taxon>Actinomycetota</taxon>
        <taxon>Actinomycetes</taxon>
        <taxon>Mycobacteriales</taxon>
        <taxon>Nocardiaceae</taxon>
        <taxon>Nocardia</taxon>
    </lineage>
</organism>
<evidence type="ECO:0000256" key="2">
    <source>
        <dbReference type="ARBA" id="ARBA00022679"/>
    </source>
</evidence>
<dbReference type="EMBL" id="VNIQ01000002">
    <property type="protein sequence ID" value="TYQ06044.1"/>
    <property type="molecule type" value="Genomic_DNA"/>
</dbReference>
<dbReference type="Gene3D" id="3.40.50.2000">
    <property type="entry name" value="Glycogen Phosphorylase B"/>
    <property type="match status" value="2"/>
</dbReference>
<dbReference type="CDD" id="cd03801">
    <property type="entry name" value="GT4_PimA-like"/>
    <property type="match status" value="1"/>
</dbReference>
<dbReference type="AlphaFoldDB" id="A0A652YT09"/>
<accession>A0A652YT09</accession>
<reference evidence="4" key="1">
    <citation type="submission" date="2019-07" db="EMBL/GenBank/DDBJ databases">
        <title>Genomic Encyclopedia of Type Strains, Phase IV (KMG-IV): sequencing the most valuable type-strain genomes for metagenomic binning, comparative biology and taxonomic classification.</title>
        <authorList>
            <person name="Goeker M."/>
        </authorList>
    </citation>
    <scope>NUCLEOTIDE SEQUENCE</scope>
    <source>
        <strain evidence="4">DSM 44596</strain>
    </source>
</reference>
<dbReference type="GO" id="GO:0016757">
    <property type="term" value="F:glycosyltransferase activity"/>
    <property type="evidence" value="ECO:0007669"/>
    <property type="project" value="UniProtKB-KW"/>
</dbReference>
<dbReference type="SUPFAM" id="SSF53756">
    <property type="entry name" value="UDP-Glycosyltransferase/glycogen phosphorylase"/>
    <property type="match status" value="1"/>
</dbReference>
<keyword evidence="2 4" id="KW-0808">Transferase</keyword>
<evidence type="ECO:0000313" key="4">
    <source>
        <dbReference type="EMBL" id="TYQ06044.1"/>
    </source>
</evidence>
<proteinExistence type="predicted"/>
<dbReference type="PANTHER" id="PTHR12526:SF510">
    <property type="entry name" value="D-INOSITOL 3-PHOSPHATE GLYCOSYLTRANSFERASE"/>
    <property type="match status" value="1"/>
</dbReference>
<dbReference type="PANTHER" id="PTHR12526">
    <property type="entry name" value="GLYCOSYLTRANSFERASE"/>
    <property type="match status" value="1"/>
</dbReference>
<dbReference type="InterPro" id="IPR001296">
    <property type="entry name" value="Glyco_trans_1"/>
</dbReference>
<protein>
    <submittedName>
        <fullName evidence="4">Glycosyltransferase involved in cell wall biosynthesis</fullName>
    </submittedName>
</protein>
<keyword evidence="1" id="KW-0328">Glycosyltransferase</keyword>
<gene>
    <name evidence="4" type="ORF">FNL38_102174</name>
</gene>
<evidence type="ECO:0000256" key="1">
    <source>
        <dbReference type="ARBA" id="ARBA00022676"/>
    </source>
</evidence>